<evidence type="ECO:0000313" key="2">
    <source>
        <dbReference type="Proteomes" id="UP000297777"/>
    </source>
</evidence>
<protein>
    <submittedName>
        <fullName evidence="1">Uncharacterized protein</fullName>
    </submittedName>
</protein>
<dbReference type="AlphaFoldDB" id="A0A4Z1EPQ6"/>
<evidence type="ECO:0000313" key="1">
    <source>
        <dbReference type="EMBL" id="TGO14344.1"/>
    </source>
</evidence>
<sequence>MLTTTSCPQIPPSSDIHYSISSLRASRVVTRRSFITMFFVSHSTGCDKVKTASSKTDWKLPQIGVKVGDTAAASAACGLLLRWVFDRYKS</sequence>
<dbReference type="EMBL" id="PQXH01000054">
    <property type="protein sequence ID" value="TGO14344.1"/>
    <property type="molecule type" value="Genomic_DNA"/>
</dbReference>
<comment type="caution">
    <text evidence="1">The sequence shown here is derived from an EMBL/GenBank/DDBJ whole genome shotgun (WGS) entry which is preliminary data.</text>
</comment>
<organism evidence="1 2">
    <name type="scientific">Botrytis tulipae</name>
    <dbReference type="NCBI Taxonomy" id="87230"/>
    <lineage>
        <taxon>Eukaryota</taxon>
        <taxon>Fungi</taxon>
        <taxon>Dikarya</taxon>
        <taxon>Ascomycota</taxon>
        <taxon>Pezizomycotina</taxon>
        <taxon>Leotiomycetes</taxon>
        <taxon>Helotiales</taxon>
        <taxon>Sclerotiniaceae</taxon>
        <taxon>Botrytis</taxon>
    </lineage>
</organism>
<proteinExistence type="predicted"/>
<gene>
    <name evidence="1" type="ORF">BTUL_0054g00120</name>
</gene>
<name>A0A4Z1EPQ6_9HELO</name>
<accession>A0A4Z1EPQ6</accession>
<reference evidence="1 2" key="1">
    <citation type="submission" date="2017-12" db="EMBL/GenBank/DDBJ databases">
        <title>Comparative genomics of Botrytis spp.</title>
        <authorList>
            <person name="Valero-Jimenez C.A."/>
            <person name="Tapia P."/>
            <person name="Veloso J."/>
            <person name="Silva-Moreno E."/>
            <person name="Staats M."/>
            <person name="Valdes J.H."/>
            <person name="Van Kan J.A.L."/>
        </authorList>
    </citation>
    <scope>NUCLEOTIDE SEQUENCE [LARGE SCALE GENOMIC DNA]</scope>
    <source>
        <strain evidence="1 2">Bt9001</strain>
    </source>
</reference>
<dbReference type="Proteomes" id="UP000297777">
    <property type="component" value="Unassembled WGS sequence"/>
</dbReference>
<keyword evidence="2" id="KW-1185">Reference proteome</keyword>